<dbReference type="AlphaFoldDB" id="A0A126ZW01"/>
<evidence type="ECO:0000256" key="5">
    <source>
        <dbReference type="SAM" id="Phobius"/>
    </source>
</evidence>
<dbReference type="KEGG" id="satk:SA2016_2271"/>
<gene>
    <name evidence="7" type="ORF">SA2016_0016</name>
    <name evidence="8" type="ORF">SA2016_2271</name>
</gene>
<dbReference type="Pfam" id="PF06305">
    <property type="entry name" value="LapA_dom"/>
    <property type="match status" value="1"/>
</dbReference>
<evidence type="ECO:0000313" key="8">
    <source>
        <dbReference type="EMBL" id="AMM32940.1"/>
    </source>
</evidence>
<organism evidence="7 9">
    <name type="scientific">Sinomonas atrocyanea</name>
    <dbReference type="NCBI Taxonomy" id="37927"/>
    <lineage>
        <taxon>Bacteria</taxon>
        <taxon>Bacillati</taxon>
        <taxon>Actinomycetota</taxon>
        <taxon>Actinomycetes</taxon>
        <taxon>Micrococcales</taxon>
        <taxon>Micrococcaceae</taxon>
        <taxon>Sinomonas</taxon>
    </lineage>
</organism>
<keyword evidence="4 5" id="KW-0472">Membrane</keyword>
<name>A0A126ZW01_9MICC</name>
<dbReference type="GO" id="GO:0005886">
    <property type="term" value="C:plasma membrane"/>
    <property type="evidence" value="ECO:0007669"/>
    <property type="project" value="InterPro"/>
</dbReference>
<dbReference type="KEGG" id="satk:SA2016_0016"/>
<dbReference type="Proteomes" id="UP000070134">
    <property type="component" value="Chromosome"/>
</dbReference>
<keyword evidence="2 5" id="KW-0812">Transmembrane</keyword>
<evidence type="ECO:0000259" key="6">
    <source>
        <dbReference type="Pfam" id="PF06305"/>
    </source>
</evidence>
<dbReference type="STRING" id="37927.SA2016_0016"/>
<feature type="transmembrane region" description="Helical" evidence="5">
    <location>
        <begin position="42"/>
        <end position="64"/>
    </location>
</feature>
<evidence type="ECO:0000313" key="9">
    <source>
        <dbReference type="Proteomes" id="UP000070134"/>
    </source>
</evidence>
<dbReference type="InterPro" id="IPR010445">
    <property type="entry name" value="LapA_dom"/>
</dbReference>
<protein>
    <recommendedName>
        <fullName evidence="6">Lipopolysaccharide assembly protein A domain-containing protein</fullName>
    </recommendedName>
</protein>
<keyword evidence="3 5" id="KW-1133">Transmembrane helix</keyword>
<evidence type="ECO:0000256" key="4">
    <source>
        <dbReference type="ARBA" id="ARBA00023136"/>
    </source>
</evidence>
<dbReference type="EMBL" id="CP014518">
    <property type="protein sequence ID" value="AMM30721.1"/>
    <property type="molecule type" value="Genomic_DNA"/>
</dbReference>
<feature type="domain" description="Lipopolysaccharide assembly protein A" evidence="6">
    <location>
        <begin position="22"/>
        <end position="76"/>
    </location>
</feature>
<dbReference type="EMBL" id="CP014518">
    <property type="protein sequence ID" value="AMM32940.1"/>
    <property type="molecule type" value="Genomic_DNA"/>
</dbReference>
<sequence length="80" mass="8162">MVWAAVVVALLALVLLIVFILQNQQPASVLFLGLEGTVTLGMALLIAAVGGGILVAAAGAARIVQLRSNARRSRKAGARA</sequence>
<evidence type="ECO:0000313" key="7">
    <source>
        <dbReference type="EMBL" id="AMM30721.1"/>
    </source>
</evidence>
<keyword evidence="1" id="KW-1003">Cell membrane</keyword>
<dbReference type="RefSeq" id="WP_066494095.1">
    <property type="nucleotide sequence ID" value="NZ_BJMO01000118.1"/>
</dbReference>
<keyword evidence="9" id="KW-1185">Reference proteome</keyword>
<evidence type="ECO:0000256" key="3">
    <source>
        <dbReference type="ARBA" id="ARBA00022989"/>
    </source>
</evidence>
<proteinExistence type="predicted"/>
<accession>A0A126ZW01</accession>
<evidence type="ECO:0000256" key="1">
    <source>
        <dbReference type="ARBA" id="ARBA00022475"/>
    </source>
</evidence>
<evidence type="ECO:0000256" key="2">
    <source>
        <dbReference type="ARBA" id="ARBA00022692"/>
    </source>
</evidence>
<reference evidence="7 9" key="1">
    <citation type="submission" date="2016-02" db="EMBL/GenBank/DDBJ databases">
        <title>Complete genome of Sinomonas atrocyanea KCTC 3377.</title>
        <authorList>
            <person name="Kim K.M."/>
        </authorList>
    </citation>
    <scope>NUCLEOTIDE SEQUENCE [LARGE SCALE GENOMIC DNA]</scope>
    <source>
        <strain evidence="7 9">KCTC 3377</strain>
    </source>
</reference>